<organism evidence="2 3">
    <name type="scientific">Paenibacillus polymyxa (strain SC2)</name>
    <name type="common">Bacillus polymyxa</name>
    <dbReference type="NCBI Taxonomy" id="886882"/>
    <lineage>
        <taxon>Bacteria</taxon>
        <taxon>Bacillati</taxon>
        <taxon>Bacillota</taxon>
        <taxon>Bacilli</taxon>
        <taxon>Bacillales</taxon>
        <taxon>Paenibacillaceae</taxon>
        <taxon>Paenibacillus</taxon>
    </lineage>
</organism>
<dbReference type="Proteomes" id="UP000006868">
    <property type="component" value="Chromosome"/>
</dbReference>
<proteinExistence type="predicted"/>
<dbReference type="Pfam" id="PF20613">
    <property type="entry name" value="HipA_2"/>
    <property type="match status" value="1"/>
</dbReference>
<protein>
    <recommendedName>
        <fullName evidence="1">HipA-like kinase domain-containing protein</fullName>
    </recommendedName>
</protein>
<feature type="domain" description="HipA-like kinase" evidence="1">
    <location>
        <begin position="13"/>
        <end position="156"/>
    </location>
</feature>
<evidence type="ECO:0000259" key="1">
    <source>
        <dbReference type="Pfam" id="PF20613"/>
    </source>
</evidence>
<accession>E3E4Q7</accession>
<dbReference type="eggNOG" id="ENOG5031089">
    <property type="taxonomic scope" value="Bacteria"/>
</dbReference>
<name>E3E4Q7_PAEPS</name>
<reference evidence="2 3" key="1">
    <citation type="journal article" date="2011" name="J. Bacteriol.">
        <title>Complete genome sequence of Paenibacillus polymyxa SC2, a strain of plant growth-promoting Rhizobacterium with broad-spectrum antimicrobial activity.</title>
        <authorList>
            <person name="Ma M."/>
            <person name="Wang C."/>
            <person name="Ding Y."/>
            <person name="Li L."/>
            <person name="Shen D."/>
            <person name="Jiang X."/>
            <person name="Guan D."/>
            <person name="Cao F."/>
            <person name="Chen H."/>
            <person name="Feng R."/>
            <person name="Wang X."/>
            <person name="Ge Y."/>
            <person name="Yao L."/>
            <person name="Bing X."/>
            <person name="Yang X."/>
            <person name="Li J."/>
            <person name="Du B."/>
        </authorList>
    </citation>
    <scope>NUCLEOTIDE SEQUENCE [LARGE SCALE GENOMIC DNA]</scope>
    <source>
        <strain evidence="2 3">SC2</strain>
    </source>
</reference>
<evidence type="ECO:0000313" key="2">
    <source>
        <dbReference type="EMBL" id="ADO57035.1"/>
    </source>
</evidence>
<dbReference type="RefSeq" id="WP_013371634.1">
    <property type="nucleotide sequence ID" value="NC_014622.2"/>
</dbReference>
<sequence length="267" mass="30141">MIQAVNYIRPLIGWSLPHLMECSDGNLYVVKLSSNPQGVRALANEMISCWIAKRLNLPVPDSQVIYIHDTLRIQYLNLGYNLGHGPHFGSRYVPDCTHQPTDVELAGCINITQAADMIAFDHWLDNNDRYLWQESGQNILVSRGEFPKLWMIDNANIFSGPNWTVQSMLSSVSMHRTFWGPLYAKFVPFLDGPDPFGKAIANIKALPIGDLLEVMAVMPIEWGVTHEEITAVSYALNSRNKNLPYWLSLLQANFPVWKGHSEGCDKV</sequence>
<gene>
    <name evidence="2" type="ORF">PPSC2_14395</name>
</gene>
<dbReference type="InterPro" id="IPR046748">
    <property type="entry name" value="HipA_2"/>
</dbReference>
<dbReference type="EMBL" id="CP002213">
    <property type="protein sequence ID" value="ADO57035.1"/>
    <property type="molecule type" value="Genomic_DNA"/>
</dbReference>
<evidence type="ECO:0000313" key="3">
    <source>
        <dbReference type="Proteomes" id="UP000006868"/>
    </source>
</evidence>
<dbReference type="AlphaFoldDB" id="E3E4Q7"/>
<dbReference type="KEGG" id="ppm:PPSC2_14395"/>
<dbReference type="OrthoDB" id="2939938at2"/>
<dbReference type="HOGENOM" id="CLU_089629_0_0_9"/>
<dbReference type="PATRIC" id="fig|886882.15.peg.3073"/>